<dbReference type="RefSeq" id="WP_005861887.1">
    <property type="nucleotide sequence ID" value="NZ_BQOC01000001.1"/>
</dbReference>
<protein>
    <recommendedName>
        <fullName evidence="6">EpsG family protein</fullName>
    </recommendedName>
</protein>
<accession>A0A174JU34</accession>
<evidence type="ECO:0000313" key="2">
    <source>
        <dbReference type="EMBL" id="CUP00675.1"/>
    </source>
</evidence>
<dbReference type="EMBL" id="CYYK01000015">
    <property type="protein sequence ID" value="CUP00675.1"/>
    <property type="molecule type" value="Genomic_DNA"/>
</dbReference>
<keyword evidence="1" id="KW-0472">Membrane</keyword>
<feature type="transmembrane region" description="Helical" evidence="1">
    <location>
        <begin position="34"/>
        <end position="52"/>
    </location>
</feature>
<organism evidence="2 4">
    <name type="scientific">Parabacteroides distasonis</name>
    <dbReference type="NCBI Taxonomy" id="823"/>
    <lineage>
        <taxon>Bacteria</taxon>
        <taxon>Pseudomonadati</taxon>
        <taxon>Bacteroidota</taxon>
        <taxon>Bacteroidia</taxon>
        <taxon>Bacteroidales</taxon>
        <taxon>Tannerellaceae</taxon>
        <taxon>Parabacteroides</taxon>
    </lineage>
</organism>
<gene>
    <name evidence="2" type="ORF">ERS852380_03694</name>
    <name evidence="3" type="ORF">GKD70_10450</name>
</gene>
<proteinExistence type="predicted"/>
<feature type="transmembrane region" description="Helical" evidence="1">
    <location>
        <begin position="187"/>
        <end position="209"/>
    </location>
</feature>
<feature type="transmembrane region" description="Helical" evidence="1">
    <location>
        <begin position="120"/>
        <end position="145"/>
    </location>
</feature>
<feature type="transmembrane region" description="Helical" evidence="1">
    <location>
        <begin position="88"/>
        <end position="108"/>
    </location>
</feature>
<reference evidence="2 4" key="1">
    <citation type="submission" date="2015-09" db="EMBL/GenBank/DDBJ databases">
        <authorList>
            <consortium name="Pathogen Informatics"/>
        </authorList>
    </citation>
    <scope>NUCLEOTIDE SEQUENCE [LARGE SCALE GENOMIC DNA]</scope>
    <source>
        <strain evidence="2 4">2789STDY5608822</strain>
    </source>
</reference>
<comment type="caution">
    <text evidence="2">The sequence shown here is derived from an EMBL/GenBank/DDBJ whole genome shotgun (WGS) entry which is preliminary data.</text>
</comment>
<sequence>MIETFILYNAILLLSVLFAYYAEHSKTRRSRILARYSLFMVLFVPSVLRYDIGTDYASYVDSFNFSSEYKQTEIVFYALILFLRNLQLPAHSLFVCSAFITYFPLLFLQRKNYTWKILMYVLLCYLLSYSAIRNMISLSLVILAFDLFFRGKRWGAFIIYPLSVLFHASSFVFLPFFFVNRMHCNRIILLLISSFLLCICYTDMFFVLLNNDLFLNSYYGGYMFSVYGVEPSYNTGYGAFSKILFAAIVFLSVLFSKTKDNAVIYFSLFYFISLVLMTKVSIFLRLADAAAITLVFALPLCLSVWREKKIIALKYLMVLFYVVLFEMFIYANNRGLKEGNVGVSPYQTIFCE</sequence>
<dbReference type="EMBL" id="WKMO01000008">
    <property type="protein sequence ID" value="MSB73698.1"/>
    <property type="molecule type" value="Genomic_DNA"/>
</dbReference>
<evidence type="ECO:0000256" key="1">
    <source>
        <dbReference type="SAM" id="Phobius"/>
    </source>
</evidence>
<feature type="transmembrane region" description="Helical" evidence="1">
    <location>
        <begin position="157"/>
        <end position="180"/>
    </location>
</feature>
<evidence type="ECO:0000313" key="3">
    <source>
        <dbReference type="EMBL" id="MSB73698.1"/>
    </source>
</evidence>
<dbReference type="Pfam" id="PF14897">
    <property type="entry name" value="EpsG"/>
    <property type="match status" value="1"/>
</dbReference>
<dbReference type="OrthoDB" id="4907145at2"/>
<dbReference type="InterPro" id="IPR049458">
    <property type="entry name" value="EpsG-like"/>
</dbReference>
<name>A0A174JU34_PARDI</name>
<feature type="transmembrane region" description="Helical" evidence="1">
    <location>
        <begin position="6"/>
        <end position="22"/>
    </location>
</feature>
<feature type="transmembrane region" description="Helical" evidence="1">
    <location>
        <begin position="312"/>
        <end position="331"/>
    </location>
</feature>
<evidence type="ECO:0000313" key="4">
    <source>
        <dbReference type="Proteomes" id="UP000095455"/>
    </source>
</evidence>
<reference evidence="3 5" key="2">
    <citation type="journal article" date="2019" name="Nat. Med.">
        <title>A library of human gut bacterial isolates paired with longitudinal multiomics data enables mechanistic microbiome research.</title>
        <authorList>
            <person name="Poyet M."/>
            <person name="Groussin M."/>
            <person name="Gibbons S.M."/>
            <person name="Avila-Pacheco J."/>
            <person name="Jiang X."/>
            <person name="Kearney S.M."/>
            <person name="Perrotta A.R."/>
            <person name="Berdy B."/>
            <person name="Zhao S."/>
            <person name="Lieberman T.D."/>
            <person name="Swanson P.K."/>
            <person name="Smith M."/>
            <person name="Roesemann S."/>
            <person name="Alexander J.E."/>
            <person name="Rich S.A."/>
            <person name="Livny J."/>
            <person name="Vlamakis H."/>
            <person name="Clish C."/>
            <person name="Bullock K."/>
            <person name="Deik A."/>
            <person name="Scott J."/>
            <person name="Pierce K.A."/>
            <person name="Xavier R.J."/>
            <person name="Alm E.J."/>
        </authorList>
    </citation>
    <scope>NUCLEOTIDE SEQUENCE [LARGE SCALE GENOMIC DNA]</scope>
    <source>
        <strain evidence="3 5">BIOML-A20</strain>
    </source>
</reference>
<dbReference type="AlphaFoldDB" id="A0A174JU34"/>
<evidence type="ECO:0000313" key="5">
    <source>
        <dbReference type="Proteomes" id="UP000441609"/>
    </source>
</evidence>
<evidence type="ECO:0008006" key="6">
    <source>
        <dbReference type="Google" id="ProtNLM"/>
    </source>
</evidence>
<keyword evidence="1" id="KW-1133">Transmembrane helix</keyword>
<feature type="transmembrane region" description="Helical" evidence="1">
    <location>
        <begin position="289"/>
        <end position="305"/>
    </location>
</feature>
<dbReference type="Proteomes" id="UP000095455">
    <property type="component" value="Unassembled WGS sequence"/>
</dbReference>
<feature type="transmembrane region" description="Helical" evidence="1">
    <location>
        <begin position="237"/>
        <end position="255"/>
    </location>
</feature>
<feature type="transmembrane region" description="Helical" evidence="1">
    <location>
        <begin position="262"/>
        <end position="283"/>
    </location>
</feature>
<keyword evidence="1" id="KW-0812">Transmembrane</keyword>
<dbReference type="Proteomes" id="UP000441609">
    <property type="component" value="Unassembled WGS sequence"/>
</dbReference>